<reference evidence="1 2" key="1">
    <citation type="submission" date="2024-02" db="EMBL/GenBank/DDBJ databases">
        <title>Discinaceae phylogenomics.</title>
        <authorList>
            <person name="Dirks A.C."/>
            <person name="James T.Y."/>
        </authorList>
    </citation>
    <scope>NUCLEOTIDE SEQUENCE [LARGE SCALE GENOMIC DNA]</scope>
    <source>
        <strain evidence="1 2">ACD0624</strain>
    </source>
</reference>
<evidence type="ECO:0000313" key="1">
    <source>
        <dbReference type="EMBL" id="KAL0638688.1"/>
    </source>
</evidence>
<proteinExistence type="predicted"/>
<sequence>MAASITPSEITSPDLDAMLLATPLDHLGMLACFDISLRELVKQLQEIHSHKDELFYFCHRNLARSYIADGVSHLGLLSSMGKINGTKLSQFTYDEAIEMGKIMKTIWIGEEFLIDLVKEVKSSLEPYNKQDEKIKGAP</sequence>
<comment type="caution">
    <text evidence="1">The sequence shown here is derived from an EMBL/GenBank/DDBJ whole genome shotgun (WGS) entry which is preliminary data.</text>
</comment>
<organism evidence="1 2">
    <name type="scientific">Discina gigas</name>
    <dbReference type="NCBI Taxonomy" id="1032678"/>
    <lineage>
        <taxon>Eukaryota</taxon>
        <taxon>Fungi</taxon>
        <taxon>Dikarya</taxon>
        <taxon>Ascomycota</taxon>
        <taxon>Pezizomycotina</taxon>
        <taxon>Pezizomycetes</taxon>
        <taxon>Pezizales</taxon>
        <taxon>Discinaceae</taxon>
        <taxon>Discina</taxon>
    </lineage>
</organism>
<name>A0ABR3GS58_9PEZI</name>
<evidence type="ECO:0000313" key="2">
    <source>
        <dbReference type="Proteomes" id="UP001447188"/>
    </source>
</evidence>
<accession>A0ABR3GS58</accession>
<gene>
    <name evidence="1" type="ORF">Q9L58_002266</name>
</gene>
<protein>
    <submittedName>
        <fullName evidence="1">Uncharacterized protein</fullName>
    </submittedName>
</protein>
<keyword evidence="2" id="KW-1185">Reference proteome</keyword>
<dbReference type="Proteomes" id="UP001447188">
    <property type="component" value="Unassembled WGS sequence"/>
</dbReference>
<dbReference type="EMBL" id="JBBBZM010000019">
    <property type="protein sequence ID" value="KAL0638688.1"/>
    <property type="molecule type" value="Genomic_DNA"/>
</dbReference>